<name>A0A5D6WPG2_9FIRM</name>
<keyword evidence="9" id="KW-1185">Reference proteome</keyword>
<dbReference type="SUPFAM" id="SSF54786">
    <property type="entry name" value="YcfA/nrd intein domain"/>
    <property type="match status" value="1"/>
</dbReference>
<dbReference type="Pfam" id="PF07927">
    <property type="entry name" value="HicA_toxin"/>
    <property type="match status" value="1"/>
</dbReference>
<evidence type="ECO:0000256" key="7">
    <source>
        <dbReference type="ARBA" id="ARBA00023016"/>
    </source>
</evidence>
<reference evidence="8 9" key="1">
    <citation type="submission" date="2019-08" db="EMBL/GenBank/DDBJ databases">
        <title>Selenomonas sp. mPRGC5 and Selenomonas sp. mPRGC8 isolated from ruminal fluid of dairy goat (Capra hircus).</title>
        <authorList>
            <person name="Poothong S."/>
            <person name="Nuengjamnong C."/>
            <person name="Tanasupawat S."/>
        </authorList>
    </citation>
    <scope>NUCLEOTIDE SEQUENCE [LARGE SCALE GENOMIC DNA]</scope>
    <source>
        <strain evidence="9">mPRGC8</strain>
    </source>
</reference>
<dbReference type="InterPro" id="IPR012933">
    <property type="entry name" value="HicA_mRNA_interferase"/>
</dbReference>
<accession>A0A5D6WPG2</accession>
<dbReference type="GO" id="GO:0016787">
    <property type="term" value="F:hydrolase activity"/>
    <property type="evidence" value="ECO:0007669"/>
    <property type="project" value="UniProtKB-KW"/>
</dbReference>
<comment type="similarity">
    <text evidence="1">Belongs to the HicA mRNA interferase family.</text>
</comment>
<evidence type="ECO:0000313" key="9">
    <source>
        <dbReference type="Proteomes" id="UP000322783"/>
    </source>
</evidence>
<sequence>MTPKQAEEIVMADGWRLKRIEGSHYHYVHPTKPGLVTIPFHKRPKDLLKKTVSSIMKQAGLK</sequence>
<gene>
    <name evidence="8" type="ORF">FZ041_04425</name>
</gene>
<dbReference type="AlphaFoldDB" id="A0A5D6WPG2"/>
<evidence type="ECO:0000256" key="5">
    <source>
        <dbReference type="ARBA" id="ARBA00022801"/>
    </source>
</evidence>
<proteinExistence type="inferred from homology"/>
<evidence type="ECO:0000256" key="1">
    <source>
        <dbReference type="ARBA" id="ARBA00006620"/>
    </source>
</evidence>
<comment type="caution">
    <text evidence="8">The sequence shown here is derived from an EMBL/GenBank/DDBJ whole genome shotgun (WGS) entry which is preliminary data.</text>
</comment>
<keyword evidence="5" id="KW-0378">Hydrolase</keyword>
<evidence type="ECO:0000256" key="4">
    <source>
        <dbReference type="ARBA" id="ARBA00022759"/>
    </source>
</evidence>
<dbReference type="EMBL" id="VTOZ01000006">
    <property type="protein sequence ID" value="TYZ29837.1"/>
    <property type="molecule type" value="Genomic_DNA"/>
</dbReference>
<dbReference type="Proteomes" id="UP000322783">
    <property type="component" value="Unassembled WGS sequence"/>
</dbReference>
<dbReference type="GO" id="GO:0004519">
    <property type="term" value="F:endonuclease activity"/>
    <property type="evidence" value="ECO:0007669"/>
    <property type="project" value="UniProtKB-KW"/>
</dbReference>
<evidence type="ECO:0000256" key="6">
    <source>
        <dbReference type="ARBA" id="ARBA00022884"/>
    </source>
</evidence>
<evidence type="ECO:0000313" key="8">
    <source>
        <dbReference type="EMBL" id="TYZ29837.1"/>
    </source>
</evidence>
<evidence type="ECO:0000256" key="3">
    <source>
        <dbReference type="ARBA" id="ARBA00022722"/>
    </source>
</evidence>
<dbReference type="GO" id="GO:0003729">
    <property type="term" value="F:mRNA binding"/>
    <property type="evidence" value="ECO:0007669"/>
    <property type="project" value="InterPro"/>
</dbReference>
<evidence type="ECO:0000256" key="2">
    <source>
        <dbReference type="ARBA" id="ARBA00022649"/>
    </source>
</evidence>
<keyword evidence="7" id="KW-0346">Stress response</keyword>
<keyword evidence="4" id="KW-0255">Endonuclease</keyword>
<organism evidence="8 9">
    <name type="scientific">Selenomonas caprae</name>
    <dbReference type="NCBI Taxonomy" id="2606905"/>
    <lineage>
        <taxon>Bacteria</taxon>
        <taxon>Bacillati</taxon>
        <taxon>Bacillota</taxon>
        <taxon>Negativicutes</taxon>
        <taxon>Selenomonadales</taxon>
        <taxon>Selenomonadaceae</taxon>
        <taxon>Selenomonas</taxon>
    </lineage>
</organism>
<dbReference type="RefSeq" id="WP_149188672.1">
    <property type="nucleotide sequence ID" value="NZ_VTOZ01000006.1"/>
</dbReference>
<protein>
    <submittedName>
        <fullName evidence="8">Type II toxin-antitoxin system HicA family toxin</fullName>
    </submittedName>
</protein>
<dbReference type="InterPro" id="IPR038570">
    <property type="entry name" value="HicA_sf"/>
</dbReference>
<dbReference type="Gene3D" id="3.30.920.30">
    <property type="entry name" value="Hypothetical protein"/>
    <property type="match status" value="1"/>
</dbReference>
<keyword evidence="6" id="KW-0694">RNA-binding</keyword>
<keyword evidence="3" id="KW-0540">Nuclease</keyword>
<keyword evidence="2" id="KW-1277">Toxin-antitoxin system</keyword>